<dbReference type="InterPro" id="IPR045058">
    <property type="entry name" value="GIMA/IAN/Toc"/>
</dbReference>
<dbReference type="FunFam" id="3.40.50.300:FF:000366">
    <property type="entry name" value="GTPase, IMAP family member 2"/>
    <property type="match status" value="1"/>
</dbReference>
<reference evidence="6" key="1">
    <citation type="journal article" date="2023" name="Science">
        <title>Genome structures resolve the early diversification of teleost fishes.</title>
        <authorList>
            <person name="Parey E."/>
            <person name="Louis A."/>
            <person name="Montfort J."/>
            <person name="Bouchez O."/>
            <person name="Roques C."/>
            <person name="Iampietro C."/>
            <person name="Lluch J."/>
            <person name="Castinel A."/>
            <person name="Donnadieu C."/>
            <person name="Desvignes T."/>
            <person name="Floi Bucao C."/>
            <person name="Jouanno E."/>
            <person name="Wen M."/>
            <person name="Mejri S."/>
            <person name="Dirks R."/>
            <person name="Jansen H."/>
            <person name="Henkel C."/>
            <person name="Chen W.J."/>
            <person name="Zahm M."/>
            <person name="Cabau C."/>
            <person name="Klopp C."/>
            <person name="Thompson A.W."/>
            <person name="Robinson-Rechavi M."/>
            <person name="Braasch I."/>
            <person name="Lecointre G."/>
            <person name="Bobe J."/>
            <person name="Postlethwait J.H."/>
            <person name="Berthelot C."/>
            <person name="Roest Crollius H."/>
            <person name="Guiguen Y."/>
        </authorList>
    </citation>
    <scope>NUCLEOTIDE SEQUENCE</scope>
    <source>
        <strain evidence="6">WJC10195</strain>
    </source>
</reference>
<evidence type="ECO:0000256" key="2">
    <source>
        <dbReference type="ARBA" id="ARBA00022741"/>
    </source>
</evidence>
<dbReference type="PROSITE" id="PS51720">
    <property type="entry name" value="G_AIG1"/>
    <property type="match status" value="1"/>
</dbReference>
<evidence type="ECO:0000259" key="5">
    <source>
        <dbReference type="PROSITE" id="PS51720"/>
    </source>
</evidence>
<comment type="similarity">
    <text evidence="1">Belongs to the TRAFAC class TrmE-Era-EngA-EngB-Septin-like GTPase superfamily. AIG1/Toc34/Toc159-like paraseptin GTPase family. IAN subfamily.</text>
</comment>
<dbReference type="CDD" id="cd01852">
    <property type="entry name" value="AIG1"/>
    <property type="match status" value="1"/>
</dbReference>
<evidence type="ECO:0000256" key="4">
    <source>
        <dbReference type="SAM" id="MobiDB-lite"/>
    </source>
</evidence>
<dbReference type="PANTHER" id="PTHR10903:SF170">
    <property type="entry name" value="GTPASE IMAP FAMILY MEMBER 7"/>
    <property type="match status" value="1"/>
</dbReference>
<dbReference type="PANTHER" id="PTHR10903">
    <property type="entry name" value="GTPASE, IMAP FAMILY MEMBER-RELATED"/>
    <property type="match status" value="1"/>
</dbReference>
<dbReference type="GO" id="GO:0005525">
    <property type="term" value="F:GTP binding"/>
    <property type="evidence" value="ECO:0007669"/>
    <property type="project" value="UniProtKB-KW"/>
</dbReference>
<feature type="domain" description="AIG1-type G" evidence="5">
    <location>
        <begin position="174"/>
        <end position="374"/>
    </location>
</feature>
<dbReference type="Gene3D" id="3.40.50.300">
    <property type="entry name" value="P-loop containing nucleotide triphosphate hydrolases"/>
    <property type="match status" value="2"/>
</dbReference>
<name>A0A9Q1IAA1_SYNKA</name>
<keyword evidence="3" id="KW-0342">GTP-binding</keyword>
<organism evidence="6 7">
    <name type="scientific">Synaphobranchus kaupii</name>
    <name type="common">Kaup's arrowtooth eel</name>
    <dbReference type="NCBI Taxonomy" id="118154"/>
    <lineage>
        <taxon>Eukaryota</taxon>
        <taxon>Metazoa</taxon>
        <taxon>Chordata</taxon>
        <taxon>Craniata</taxon>
        <taxon>Vertebrata</taxon>
        <taxon>Euteleostomi</taxon>
        <taxon>Actinopterygii</taxon>
        <taxon>Neopterygii</taxon>
        <taxon>Teleostei</taxon>
        <taxon>Anguilliformes</taxon>
        <taxon>Synaphobranchidae</taxon>
        <taxon>Synaphobranchus</taxon>
    </lineage>
</organism>
<gene>
    <name evidence="6" type="ORF">SKAU_G00427650</name>
</gene>
<evidence type="ECO:0000313" key="6">
    <source>
        <dbReference type="EMBL" id="KAJ8332282.1"/>
    </source>
</evidence>
<dbReference type="OrthoDB" id="8954335at2759"/>
<feature type="region of interest" description="Disordered" evidence="4">
    <location>
        <begin position="436"/>
        <end position="499"/>
    </location>
</feature>
<comment type="caution">
    <text evidence="6">The sequence shown here is derived from an EMBL/GenBank/DDBJ whole genome shotgun (WGS) entry which is preliminary data.</text>
</comment>
<dbReference type="InterPro" id="IPR027417">
    <property type="entry name" value="P-loop_NTPase"/>
</dbReference>
<evidence type="ECO:0000256" key="3">
    <source>
        <dbReference type="ARBA" id="ARBA00023134"/>
    </source>
</evidence>
<protein>
    <recommendedName>
        <fullName evidence="5">AIG1-type G domain-containing protein</fullName>
    </recommendedName>
</protein>
<evidence type="ECO:0000313" key="7">
    <source>
        <dbReference type="Proteomes" id="UP001152622"/>
    </source>
</evidence>
<accession>A0A9Q1IAA1</accession>
<dbReference type="InterPro" id="IPR006703">
    <property type="entry name" value="G_AIG1"/>
</dbReference>
<dbReference type="EMBL" id="JAINUF010000030">
    <property type="protein sequence ID" value="KAJ8332282.1"/>
    <property type="molecule type" value="Genomic_DNA"/>
</dbReference>
<feature type="compositionally biased region" description="Basic and acidic residues" evidence="4">
    <location>
        <begin position="436"/>
        <end position="455"/>
    </location>
</feature>
<dbReference type="AlphaFoldDB" id="A0A9Q1IAA1"/>
<dbReference type="Pfam" id="PF04548">
    <property type="entry name" value="AIG1"/>
    <property type="match status" value="2"/>
</dbReference>
<dbReference type="Proteomes" id="UP001152622">
    <property type="component" value="Unassembled WGS sequence"/>
</dbReference>
<dbReference type="SUPFAM" id="SSF52540">
    <property type="entry name" value="P-loop containing nucleoside triphosphate hydrolases"/>
    <property type="match status" value="1"/>
</dbReference>
<sequence>MAVITTGDLLSSNLSEEERSQRIGRCLSLSAPGPHVFLWVQQKGNITQEDRDALRRFKESSSEGASKYAMVLFVHEDDEGHVTVGDSVRPGDGALQDFIKDCGGRYHVHSQRNHTQVIELLEKIQEIVEENGGSYFTGEIFKRLDVALKGLESKKKEVVSREELGGVNAKRHGRECVRMVLVGRTGVGKSATGNTILGREAFASKAQMHSVTKKCQKETGTVGGREVAVIDTPGLFDTTLSTEDVQQEIVKCMALASPGPHVFLLVISVGRFTQEERETLRFIKMTFGDKAEKYTMVLFNRGDDLGDESIGKYIVEGNAEIKKLIEDCGGRYHVFNNKENGDRHQVIDLFKKIDRMNLVNGGSCYTREMFQEAENAMIQIQMTKEKEEEVKRKLEMLEAKYKSAIEDLQKEKQERERRLEELQRDNEKLIQREAQERAERGEELKGRNEQDKEQGESLGHLTLLERKPGDEEGTEGASGTWRPEKHACRTSTGSHSVGCRVISRGPPFTDVSPLIPEHLPVAGQ</sequence>
<keyword evidence="7" id="KW-1185">Reference proteome</keyword>
<evidence type="ECO:0000256" key="1">
    <source>
        <dbReference type="ARBA" id="ARBA00008535"/>
    </source>
</evidence>
<proteinExistence type="inferred from homology"/>
<keyword evidence="2" id="KW-0547">Nucleotide-binding</keyword>
<feature type="region of interest" description="Disordered" evidence="4">
    <location>
        <begin position="505"/>
        <end position="524"/>
    </location>
</feature>